<dbReference type="GO" id="GO:0034220">
    <property type="term" value="P:monoatomic ion transmembrane transport"/>
    <property type="evidence" value="ECO:0007669"/>
    <property type="project" value="UniProtKB-KW"/>
</dbReference>
<dbReference type="OrthoDB" id="296522at2759"/>
<dbReference type="Gene3D" id="3.30.710.10">
    <property type="entry name" value="Potassium Channel Kv1.1, Chain A"/>
    <property type="match status" value="1"/>
</dbReference>
<dbReference type="GO" id="GO:0051260">
    <property type="term" value="P:protein homooligomerization"/>
    <property type="evidence" value="ECO:0007669"/>
    <property type="project" value="InterPro"/>
</dbReference>
<name>A0A0D8XMF2_DICVI</name>
<protein>
    <submittedName>
        <fullName evidence="2">K+ channel tetramerization domain protein</fullName>
    </submittedName>
</protein>
<dbReference type="InterPro" id="IPR003131">
    <property type="entry name" value="T1-type_BTB"/>
</dbReference>
<keyword evidence="2" id="KW-0406">Ion transport</keyword>
<dbReference type="AlphaFoldDB" id="A0A0D8XMF2"/>
<reference evidence="2 3" key="1">
    <citation type="submission" date="2013-11" db="EMBL/GenBank/DDBJ databases">
        <title>Draft genome of the bovine lungworm Dictyocaulus viviparus.</title>
        <authorList>
            <person name="Mitreva M."/>
        </authorList>
    </citation>
    <scope>NUCLEOTIDE SEQUENCE [LARGE SCALE GENOMIC DNA]</scope>
    <source>
        <strain evidence="2 3">HannoverDv2000</strain>
    </source>
</reference>
<dbReference type="SUPFAM" id="SSF54695">
    <property type="entry name" value="POZ domain"/>
    <property type="match status" value="1"/>
</dbReference>
<dbReference type="InterPro" id="IPR011333">
    <property type="entry name" value="SKP1/BTB/POZ_sf"/>
</dbReference>
<keyword evidence="3" id="KW-1185">Reference proteome</keyword>
<evidence type="ECO:0000313" key="3">
    <source>
        <dbReference type="Proteomes" id="UP000053766"/>
    </source>
</evidence>
<dbReference type="Proteomes" id="UP000053766">
    <property type="component" value="Unassembled WGS sequence"/>
</dbReference>
<sequence>MDETCHLLQNNESSSSSMVLVNVGGRRARLSYEMIVQRLDGCRLSAFCRKSHVEKLSDCDAYFEHADEYYFERSPIVFEYIVDFFVTGMFLFPP</sequence>
<proteinExistence type="predicted"/>
<evidence type="ECO:0000259" key="1">
    <source>
        <dbReference type="Pfam" id="PF02214"/>
    </source>
</evidence>
<dbReference type="Pfam" id="PF02214">
    <property type="entry name" value="BTB_2"/>
    <property type="match status" value="1"/>
</dbReference>
<keyword evidence="2" id="KW-0813">Transport</keyword>
<accession>A0A0D8XMF2</accession>
<evidence type="ECO:0000313" key="2">
    <source>
        <dbReference type="EMBL" id="KJH45695.1"/>
    </source>
</evidence>
<gene>
    <name evidence="2" type="ORF">DICVIV_08253</name>
</gene>
<dbReference type="EMBL" id="KN716392">
    <property type="protein sequence ID" value="KJH45695.1"/>
    <property type="molecule type" value="Genomic_DNA"/>
</dbReference>
<keyword evidence="2" id="KW-0407">Ion channel</keyword>
<reference evidence="3" key="2">
    <citation type="journal article" date="2016" name="Sci. Rep.">
        <title>Dictyocaulus viviparus genome, variome and transcriptome elucidate lungworm biology and support future intervention.</title>
        <authorList>
            <person name="McNulty S.N."/>
            <person name="Strube C."/>
            <person name="Rosa B.A."/>
            <person name="Martin J.C."/>
            <person name="Tyagi R."/>
            <person name="Choi Y.J."/>
            <person name="Wang Q."/>
            <person name="Hallsworth Pepin K."/>
            <person name="Zhang X."/>
            <person name="Ozersky P."/>
            <person name="Wilson R.K."/>
            <person name="Sternberg P.W."/>
            <person name="Gasser R.B."/>
            <person name="Mitreva M."/>
        </authorList>
    </citation>
    <scope>NUCLEOTIDE SEQUENCE [LARGE SCALE GENOMIC DNA]</scope>
    <source>
        <strain evidence="3">HannoverDv2000</strain>
    </source>
</reference>
<feature type="domain" description="Potassium channel tetramerisation-type BTB" evidence="1">
    <location>
        <begin position="19"/>
        <end position="89"/>
    </location>
</feature>
<organism evidence="2 3">
    <name type="scientific">Dictyocaulus viviparus</name>
    <name type="common">Bovine lungworm</name>
    <dbReference type="NCBI Taxonomy" id="29172"/>
    <lineage>
        <taxon>Eukaryota</taxon>
        <taxon>Metazoa</taxon>
        <taxon>Ecdysozoa</taxon>
        <taxon>Nematoda</taxon>
        <taxon>Chromadorea</taxon>
        <taxon>Rhabditida</taxon>
        <taxon>Rhabditina</taxon>
        <taxon>Rhabditomorpha</taxon>
        <taxon>Strongyloidea</taxon>
        <taxon>Metastrongylidae</taxon>
        <taxon>Dictyocaulus</taxon>
    </lineage>
</organism>
<dbReference type="STRING" id="29172.A0A0D8XMF2"/>